<dbReference type="InterPro" id="IPR003751">
    <property type="entry name" value="CsrA"/>
</dbReference>
<proteinExistence type="inferred from homology"/>
<reference evidence="5 6" key="1">
    <citation type="submission" date="2024-02" db="EMBL/GenBank/DDBJ databases">
        <title>A nitrogen-fixing paenibacillus bacterium.</title>
        <authorList>
            <person name="Zhang W.L."/>
            <person name="Chen S.F."/>
        </authorList>
    </citation>
    <scope>NUCLEOTIDE SEQUENCE [LARGE SCALE GENOMIC DNA]</scope>
    <source>
        <strain evidence="5 6">M1</strain>
    </source>
</reference>
<evidence type="ECO:0000256" key="1">
    <source>
        <dbReference type="ARBA" id="ARBA00022490"/>
    </source>
</evidence>
<sequence>MLVLSRKKGESIIISDNIELVVLEVEGDTVKLGIQAPKNVEIHRKEIYIAIQKSNVEASSGRKALLQKLNDWKEK</sequence>
<keyword evidence="3 4" id="KW-0694">RNA-binding</keyword>
<dbReference type="NCBIfam" id="NF002469">
    <property type="entry name" value="PRK01712.1"/>
    <property type="match status" value="1"/>
</dbReference>
<evidence type="ECO:0000256" key="3">
    <source>
        <dbReference type="ARBA" id="ARBA00022884"/>
    </source>
</evidence>
<dbReference type="PANTHER" id="PTHR34984:SF1">
    <property type="entry name" value="CARBON STORAGE REGULATOR"/>
    <property type="match status" value="1"/>
</dbReference>
<dbReference type="Pfam" id="PF02599">
    <property type="entry name" value="CsrA"/>
    <property type="match status" value="1"/>
</dbReference>
<gene>
    <name evidence="4 5" type="primary">csrA</name>
    <name evidence="5" type="ORF">V3851_19800</name>
</gene>
<evidence type="ECO:0000256" key="2">
    <source>
        <dbReference type="ARBA" id="ARBA00022845"/>
    </source>
</evidence>
<comment type="subcellular location">
    <subcellularLocation>
        <location evidence="4">Cytoplasm</location>
    </subcellularLocation>
</comment>
<keyword evidence="4" id="KW-0678">Repressor</keyword>
<dbReference type="InterPro" id="IPR036107">
    <property type="entry name" value="CsrA_sf"/>
</dbReference>
<dbReference type="NCBIfam" id="TIGR00202">
    <property type="entry name" value="csrA"/>
    <property type="match status" value="1"/>
</dbReference>
<keyword evidence="1 4" id="KW-0963">Cytoplasm</keyword>
<comment type="function">
    <text evidence="4">A translational regulator that binds mRNA to regulate translation initiation and/or mRNA stability. Usually binds in the 5'-UTR at or near the Shine-Dalgarno sequence preventing ribosome-binding, thus repressing translation. Its main target seems to be the major flagellin gene, while its function is anatagonized by FliW.</text>
</comment>
<keyword evidence="4" id="KW-1005">Bacterial flagellum biogenesis</keyword>
<organism evidence="5 6">
    <name type="scientific">Paenibacillus haidiansis</name>
    <dbReference type="NCBI Taxonomy" id="1574488"/>
    <lineage>
        <taxon>Bacteria</taxon>
        <taxon>Bacillati</taxon>
        <taxon>Bacillota</taxon>
        <taxon>Bacilli</taxon>
        <taxon>Bacillales</taxon>
        <taxon>Paenibacillaceae</taxon>
        <taxon>Paenibacillus</taxon>
    </lineage>
</organism>
<accession>A0ABU7VWD3</accession>
<evidence type="ECO:0000313" key="6">
    <source>
        <dbReference type="Proteomes" id="UP001306950"/>
    </source>
</evidence>
<evidence type="ECO:0000313" key="5">
    <source>
        <dbReference type="EMBL" id="MEF2968078.1"/>
    </source>
</evidence>
<dbReference type="PANTHER" id="PTHR34984">
    <property type="entry name" value="CARBON STORAGE REGULATOR"/>
    <property type="match status" value="1"/>
</dbReference>
<dbReference type="RefSeq" id="WP_331848292.1">
    <property type="nucleotide sequence ID" value="NZ_JAZHPZ010000012.1"/>
</dbReference>
<name>A0ABU7VWD3_9BACL</name>
<dbReference type="Gene3D" id="2.60.40.4380">
    <property type="entry name" value="Translational regulator CsrA"/>
    <property type="match status" value="1"/>
</dbReference>
<keyword evidence="2 4" id="KW-0810">Translation regulation</keyword>
<comment type="similarity">
    <text evidence="4">Belongs to the CsrA/RsmA family.</text>
</comment>
<dbReference type="Proteomes" id="UP001306950">
    <property type="component" value="Unassembled WGS sequence"/>
</dbReference>
<evidence type="ECO:0000256" key="4">
    <source>
        <dbReference type="HAMAP-Rule" id="MF_00167"/>
    </source>
</evidence>
<protein>
    <recommendedName>
        <fullName evidence="4">Translational regulator CsrA</fullName>
    </recommendedName>
</protein>
<dbReference type="HAMAP" id="MF_00167">
    <property type="entry name" value="CsrA"/>
    <property type="match status" value="1"/>
</dbReference>
<keyword evidence="6" id="KW-1185">Reference proteome</keyword>
<comment type="caution">
    <text evidence="5">The sequence shown here is derived from an EMBL/GenBank/DDBJ whole genome shotgun (WGS) entry which is preliminary data.</text>
</comment>
<dbReference type="EMBL" id="JAZHPZ010000012">
    <property type="protein sequence ID" value="MEF2968078.1"/>
    <property type="molecule type" value="Genomic_DNA"/>
</dbReference>
<comment type="subunit">
    <text evidence="4">Homodimer; the beta-strands of each monomer intercalate to form a hydrophobic core, while the alpha-helices form wings that extend away from the core.</text>
</comment>
<dbReference type="SUPFAM" id="SSF117130">
    <property type="entry name" value="CsrA-like"/>
    <property type="match status" value="1"/>
</dbReference>